<evidence type="ECO:0000256" key="5">
    <source>
        <dbReference type="PIRSR" id="PIRSR606710-1"/>
    </source>
</evidence>
<name>G0GB05_WINT7</name>
<evidence type="ECO:0000256" key="3">
    <source>
        <dbReference type="ARBA" id="ARBA00022801"/>
    </source>
</evidence>
<accession>G0GB05</accession>
<evidence type="ECO:0000256" key="4">
    <source>
        <dbReference type="ARBA" id="ARBA00023295"/>
    </source>
</evidence>
<proteinExistence type="inferred from homology"/>
<keyword evidence="3 7" id="KW-0378">Hydrolase</keyword>
<dbReference type="PANTHER" id="PTHR43301">
    <property type="entry name" value="ARABINAN ENDO-1,5-ALPHA-L-ARABINOSIDASE"/>
    <property type="match status" value="1"/>
</dbReference>
<feature type="active site" description="Proton acceptor" evidence="5">
    <location>
        <position position="63"/>
    </location>
</feature>
<dbReference type="PANTHER" id="PTHR43301:SF3">
    <property type="entry name" value="ARABINAN ENDO-1,5-ALPHA-L-ARABINOSIDASE A-RELATED"/>
    <property type="match status" value="1"/>
</dbReference>
<dbReference type="KEGG" id="stq:Spith_0752"/>
<dbReference type="STRING" id="869211.Spith_0752"/>
<dbReference type="Pfam" id="PF16369">
    <property type="entry name" value="GH43_C"/>
    <property type="match status" value="1"/>
</dbReference>
<evidence type="ECO:0000313" key="10">
    <source>
        <dbReference type="Proteomes" id="UP000007254"/>
    </source>
</evidence>
<dbReference type="SUPFAM" id="SSF75005">
    <property type="entry name" value="Arabinanase/levansucrase/invertase"/>
    <property type="match status" value="1"/>
</dbReference>
<comment type="similarity">
    <text evidence="2 7">Belongs to the glycosyl hydrolase 43 family.</text>
</comment>
<comment type="pathway">
    <text evidence="1">Glycan metabolism; L-arabinan degradation.</text>
</comment>
<dbReference type="CDD" id="cd08998">
    <property type="entry name" value="GH43_Arb43a-like"/>
    <property type="match status" value="1"/>
</dbReference>
<dbReference type="InterPro" id="IPR050727">
    <property type="entry name" value="GH43_arabinanases"/>
</dbReference>
<keyword evidence="10" id="KW-1185">Reference proteome</keyword>
<organism evidence="9 10">
    <name type="scientific">Winmispira thermophila (strain ATCC 700085 / DSM 6578 / Z-1203)</name>
    <name type="common">Spirochaeta thermophila</name>
    <dbReference type="NCBI Taxonomy" id="869211"/>
    <lineage>
        <taxon>Bacteria</taxon>
        <taxon>Pseudomonadati</taxon>
        <taxon>Spirochaetota</taxon>
        <taxon>Spirochaetia</taxon>
        <taxon>Winmispirales</taxon>
        <taxon>Winmispiraceae</taxon>
        <taxon>Winmispira</taxon>
    </lineage>
</organism>
<dbReference type="HOGENOM" id="CLU_009397_1_2_12"/>
<dbReference type="GO" id="GO:0005975">
    <property type="term" value="P:carbohydrate metabolic process"/>
    <property type="evidence" value="ECO:0007669"/>
    <property type="project" value="InterPro"/>
</dbReference>
<feature type="site" description="Important for catalytic activity, responsible for pKa modulation of the active site Glu and correct orientation of both the proton donor and substrate" evidence="6">
    <location>
        <position position="224"/>
    </location>
</feature>
<dbReference type="InterPro" id="IPR032291">
    <property type="entry name" value="Abn2_C"/>
</dbReference>
<dbReference type="OrthoDB" id="9801455at2"/>
<sequence length="548" mass="61827">MVKHTFFLTTWYVILLLSCRVGSEYSPTDTPVDGGEDPAITEKYTRSIDIYDPTTWGPLNVHDPELFQDDDGTFYVFSTDASIGNTWQGGVQVRRSKDLVHWECLPEPALGMWDEEMKEWLGFSSDAEAYTWAPSVVKLNGRYYMYHGVIVDVPDNDNRPRAWIGLAIADTPIGPYLPADEYDPSTYSCSTVVRYTFTRTPGTIDEDCLNESGGDWSKGFGAIDPEVVFDVEGHMWLTYGSWKGGIAILELDPTTGMPIDGYPADTIENGYGTLIAGGNGIAIEGACIFQYGEYYYLFYSLGDLLYDYSIRVGRRPISEGIVGPYYDSEGRDLTTLTWEESHRYGNKILGAHQFECQYGWRNPGGQSLLITQDGRILMAHHTRTTFRESWYFYLQVRQIYFTEDGWPVANPNEYAGETLREMNPTEFAGTYKVIHTKRGTSWGFVSTYEGTQSSDEVNLEDAIETVSENVTFHPEGTISGAYQGTWSISNHYHITIQLEDNQGTLLGTYKGIVSDALDWSRIGDVERHTLTFTAFCPETGEYFFGNKE</sequence>
<dbReference type="EMBL" id="CP002903">
    <property type="protein sequence ID" value="AEJ61029.1"/>
    <property type="molecule type" value="Genomic_DNA"/>
</dbReference>
<evidence type="ECO:0000256" key="7">
    <source>
        <dbReference type="RuleBase" id="RU361187"/>
    </source>
</evidence>
<dbReference type="Gene3D" id="2.115.10.20">
    <property type="entry name" value="Glycosyl hydrolase domain, family 43"/>
    <property type="match status" value="1"/>
</dbReference>
<dbReference type="GO" id="GO:0004553">
    <property type="term" value="F:hydrolase activity, hydrolyzing O-glycosyl compounds"/>
    <property type="evidence" value="ECO:0007669"/>
    <property type="project" value="InterPro"/>
</dbReference>
<feature type="active site" description="Proton donor" evidence="5">
    <location>
        <position position="284"/>
    </location>
</feature>
<evidence type="ECO:0000259" key="8">
    <source>
        <dbReference type="Pfam" id="PF16369"/>
    </source>
</evidence>
<dbReference type="InterPro" id="IPR023296">
    <property type="entry name" value="Glyco_hydro_beta-prop_sf"/>
</dbReference>
<dbReference type="Proteomes" id="UP000007254">
    <property type="component" value="Chromosome"/>
</dbReference>
<dbReference type="PROSITE" id="PS51257">
    <property type="entry name" value="PROKAR_LIPOPROTEIN"/>
    <property type="match status" value="1"/>
</dbReference>
<evidence type="ECO:0000256" key="2">
    <source>
        <dbReference type="ARBA" id="ARBA00009865"/>
    </source>
</evidence>
<dbReference type="Pfam" id="PF04616">
    <property type="entry name" value="Glyco_hydro_43"/>
    <property type="match status" value="2"/>
</dbReference>
<feature type="domain" description="Extracellular endo-alpha-(1-&gt;5)-L-arabinanase C-terminal" evidence="8">
    <location>
        <begin position="411"/>
        <end position="545"/>
    </location>
</feature>
<evidence type="ECO:0000313" key="9">
    <source>
        <dbReference type="EMBL" id="AEJ61029.1"/>
    </source>
</evidence>
<evidence type="ECO:0000256" key="6">
    <source>
        <dbReference type="PIRSR" id="PIRSR606710-2"/>
    </source>
</evidence>
<gene>
    <name evidence="9" type="ordered locus">Spith_0752</name>
</gene>
<keyword evidence="4 7" id="KW-0326">Glycosidase</keyword>
<dbReference type="AlphaFoldDB" id="G0GB05"/>
<dbReference type="InterPro" id="IPR006710">
    <property type="entry name" value="Glyco_hydro_43"/>
</dbReference>
<protein>
    <recommendedName>
        <fullName evidence="8">Extracellular endo-alpha-(1-&gt;5)-L-arabinanase C-terminal domain-containing protein</fullName>
    </recommendedName>
</protein>
<dbReference type="Gene3D" id="2.40.128.10">
    <property type="match status" value="1"/>
</dbReference>
<evidence type="ECO:0000256" key="1">
    <source>
        <dbReference type="ARBA" id="ARBA00004834"/>
    </source>
</evidence>
<reference evidence="9 10" key="1">
    <citation type="submission" date="2011-06" db="EMBL/GenBank/DDBJ databases">
        <title>The complete genome of Spirochaeta thermophila DSM 6578.</title>
        <authorList>
            <consortium name="US DOE Joint Genome Institute (JGI-PGF)"/>
            <person name="Lucas S."/>
            <person name="Lapidus A."/>
            <person name="Bruce D."/>
            <person name="Goodwin L."/>
            <person name="Pitluck S."/>
            <person name="Peters L."/>
            <person name="Kyrpides N."/>
            <person name="Mavromatis K."/>
            <person name="Ivanova N."/>
            <person name="Mikailova N."/>
            <person name="Pagani I."/>
            <person name="Chertkov O."/>
            <person name="Detter J.C."/>
            <person name="Tapia R."/>
            <person name="Han C."/>
            <person name="Land M."/>
            <person name="Hauser L."/>
            <person name="Markowitz V."/>
            <person name="Cheng J.-F."/>
            <person name="Hugenholtz P."/>
            <person name="Woyke T."/>
            <person name="Wu D."/>
            <person name="Spring S."/>
            <person name="Merkhoffer B."/>
            <person name="Schneider S."/>
            <person name="Klenk H.-P."/>
            <person name="Eisen J.A."/>
        </authorList>
    </citation>
    <scope>NUCLEOTIDE SEQUENCE [LARGE SCALE GENOMIC DNA]</scope>
    <source>
        <strain evidence="10">ATCC 700085 / DSM 6578 / Z-1203</strain>
    </source>
</reference>